<sequence>MTLALKYALGVLLTATLSGQALACYTVYNRANQVIYHARQAPVDMRYQLHQTLPTVFKDGHMVFSITDSNCPAVNLTRSNIRDSAGGNMVYVVDQGPARSRPFRDPRN</sequence>
<protein>
    <submittedName>
        <fullName evidence="2">Uncharacterized protein</fullName>
    </submittedName>
</protein>
<reference evidence="2" key="2">
    <citation type="submission" date="2020-09" db="EMBL/GenBank/DDBJ databases">
        <authorList>
            <person name="Sun Q."/>
            <person name="Zhou Y."/>
        </authorList>
    </citation>
    <scope>NUCLEOTIDE SEQUENCE</scope>
    <source>
        <strain evidence="2">CGMCC 1.15322</strain>
    </source>
</reference>
<evidence type="ECO:0000256" key="1">
    <source>
        <dbReference type="SAM" id="SignalP"/>
    </source>
</evidence>
<proteinExistence type="predicted"/>
<feature type="chain" id="PRO_5037311576" evidence="1">
    <location>
        <begin position="24"/>
        <end position="108"/>
    </location>
</feature>
<feature type="signal peptide" evidence="1">
    <location>
        <begin position="1"/>
        <end position="23"/>
    </location>
</feature>
<evidence type="ECO:0000313" key="2">
    <source>
        <dbReference type="EMBL" id="GGA86523.1"/>
    </source>
</evidence>
<comment type="caution">
    <text evidence="2">The sequence shown here is derived from an EMBL/GenBank/DDBJ whole genome shotgun (WGS) entry which is preliminary data.</text>
</comment>
<gene>
    <name evidence="2" type="ORF">GCM10011496_03920</name>
</gene>
<reference evidence="2" key="1">
    <citation type="journal article" date="2014" name="Int. J. Syst. Evol. Microbiol.">
        <title>Complete genome sequence of Corynebacterium casei LMG S-19264T (=DSM 44701T), isolated from a smear-ripened cheese.</title>
        <authorList>
            <consortium name="US DOE Joint Genome Institute (JGI-PGF)"/>
            <person name="Walter F."/>
            <person name="Albersmeier A."/>
            <person name="Kalinowski J."/>
            <person name="Ruckert C."/>
        </authorList>
    </citation>
    <scope>NUCLEOTIDE SEQUENCE</scope>
    <source>
        <strain evidence="2">CGMCC 1.15322</strain>
    </source>
</reference>
<dbReference type="RefSeq" id="WP_188706027.1">
    <property type="nucleotide sequence ID" value="NZ_BMIG01000001.1"/>
</dbReference>
<organism evidence="2 3">
    <name type="scientific">Polaromonas eurypsychrophila</name>
    <dbReference type="NCBI Taxonomy" id="1614635"/>
    <lineage>
        <taxon>Bacteria</taxon>
        <taxon>Pseudomonadati</taxon>
        <taxon>Pseudomonadota</taxon>
        <taxon>Betaproteobacteria</taxon>
        <taxon>Burkholderiales</taxon>
        <taxon>Comamonadaceae</taxon>
        <taxon>Polaromonas</taxon>
    </lineage>
</organism>
<keyword evidence="3" id="KW-1185">Reference proteome</keyword>
<keyword evidence="1" id="KW-0732">Signal</keyword>
<dbReference type="AlphaFoldDB" id="A0A916WCL1"/>
<accession>A0A916WCL1</accession>
<dbReference type="Proteomes" id="UP000620596">
    <property type="component" value="Unassembled WGS sequence"/>
</dbReference>
<name>A0A916WCL1_9BURK</name>
<evidence type="ECO:0000313" key="3">
    <source>
        <dbReference type="Proteomes" id="UP000620596"/>
    </source>
</evidence>
<dbReference type="EMBL" id="BMIG01000001">
    <property type="protein sequence ID" value="GGA86523.1"/>
    <property type="molecule type" value="Genomic_DNA"/>
</dbReference>